<feature type="signal peptide" evidence="1">
    <location>
        <begin position="1"/>
        <end position="21"/>
    </location>
</feature>
<evidence type="ECO:0000256" key="1">
    <source>
        <dbReference type="SAM" id="SignalP"/>
    </source>
</evidence>
<dbReference type="RefSeq" id="WP_014577378.1">
    <property type="nucleotide sequence ID" value="NZ_CBDIPR010000001.1"/>
</dbReference>
<name>A0A349GM01_9GAMM</name>
<gene>
    <name evidence="2" type="ORF">DC045_15670</name>
    <name evidence="3" type="ORF">KQ249_14240</name>
</gene>
<reference evidence="3 5" key="2">
    <citation type="submission" date="2021-06" db="EMBL/GenBank/DDBJ databases">
        <title>Microbial metabolic specificity influences pelagic lipid remineralization.</title>
        <authorList>
            <person name="Behrendt L."/>
            <person name="Hunter J.E."/>
            <person name="Alcolombri U."/>
            <person name="Smriga S."/>
            <person name="Mincer T."/>
            <person name="Lowenstein D.P."/>
            <person name="Peaudecerf F.J."/>
            <person name="Fernandez V.I."/>
            <person name="Fredricks H."/>
            <person name="Almblad H."/>
            <person name="Harrison J.J."/>
            <person name="Stocker R."/>
            <person name="Van Mooy B.A.S."/>
        </authorList>
    </citation>
    <scope>NUCLEOTIDE SEQUENCE [LARGE SCALE GENOMIC DNA]</scope>
    <source>
        <strain evidence="3 5">HP15-B</strain>
    </source>
</reference>
<dbReference type="Proteomes" id="UP000263489">
    <property type="component" value="Unassembled WGS sequence"/>
</dbReference>
<dbReference type="EMBL" id="CP076686">
    <property type="protein sequence ID" value="QWV11839.1"/>
    <property type="molecule type" value="Genomic_DNA"/>
</dbReference>
<dbReference type="AlphaFoldDB" id="A0A349GM01"/>
<accession>A0A349GM01</accession>
<keyword evidence="5" id="KW-1185">Reference proteome</keyword>
<organism evidence="2 4">
    <name type="scientific">Marinobacter adhaerens</name>
    <dbReference type="NCBI Taxonomy" id="1033846"/>
    <lineage>
        <taxon>Bacteria</taxon>
        <taxon>Pseudomonadati</taxon>
        <taxon>Pseudomonadota</taxon>
        <taxon>Gammaproteobacteria</taxon>
        <taxon>Pseudomonadales</taxon>
        <taxon>Marinobacteraceae</taxon>
        <taxon>Marinobacter</taxon>
    </lineage>
</organism>
<dbReference type="InterPro" id="IPR026387">
    <property type="entry name" value="OMP_w_GlyGly"/>
</dbReference>
<evidence type="ECO:0000313" key="3">
    <source>
        <dbReference type="EMBL" id="QWV11839.1"/>
    </source>
</evidence>
<reference evidence="2 4" key="1">
    <citation type="journal article" date="2018" name="Nat. Biotechnol.">
        <title>A standardized bacterial taxonomy based on genome phylogeny substantially revises the tree of life.</title>
        <authorList>
            <person name="Parks D.H."/>
            <person name="Chuvochina M."/>
            <person name="Waite D.W."/>
            <person name="Rinke C."/>
            <person name="Skarshewski A."/>
            <person name="Chaumeil P.A."/>
            <person name="Hugenholtz P."/>
        </authorList>
    </citation>
    <scope>NUCLEOTIDE SEQUENCE [LARGE SCALE GENOMIC DNA]</scope>
    <source>
        <strain evidence="2">UBA9380</strain>
    </source>
</reference>
<feature type="chain" id="PRO_5030063986" evidence="1">
    <location>
        <begin position="22"/>
        <end position="245"/>
    </location>
</feature>
<evidence type="ECO:0000313" key="2">
    <source>
        <dbReference type="EMBL" id="HBC35710.1"/>
    </source>
</evidence>
<dbReference type="OMA" id="YELLDNW"/>
<keyword evidence="1" id="KW-0732">Signal</keyword>
<evidence type="ECO:0000313" key="5">
    <source>
        <dbReference type="Proteomes" id="UP000683442"/>
    </source>
</evidence>
<dbReference type="GeneID" id="78560615"/>
<evidence type="ECO:0000313" key="4">
    <source>
        <dbReference type="Proteomes" id="UP000263489"/>
    </source>
</evidence>
<dbReference type="NCBIfam" id="TIGR04219">
    <property type="entry name" value="OMP_w_GlyGly"/>
    <property type="match status" value="1"/>
</dbReference>
<protein>
    <submittedName>
        <fullName evidence="2">TIGR04219 family outer membrane beta-barrel protein</fullName>
    </submittedName>
</protein>
<proteinExistence type="predicted"/>
<dbReference type="EMBL" id="DNNA01000250">
    <property type="protein sequence ID" value="HBC35710.1"/>
    <property type="molecule type" value="Genomic_DNA"/>
</dbReference>
<dbReference type="Proteomes" id="UP000683442">
    <property type="component" value="Chromosome"/>
</dbReference>
<sequence length="245" mass="26284">MRKLMLAVGGSLFLVAPVSQADVVGLGASVSYWDSDLSGQAADNGDVVDVENDLNLDSDSNANASLYLEHPIPVLPNVRLNYTLVQQSGRGQVNGNFGGVNFGGLDVQSDLDLEQLDLTLYYEVLDNWVNLDLGLTARDLSGELIVKEALTGTPSNETTVDAVIPMGYLAARFDLPLTGVSVGAEGNFISFDGDSLHDFNAYGQYEISLIQFRAGYRQMSIDYEDGNDRLDVEIGGPFVSAGVSF</sequence>